<dbReference type="Proteomes" id="UP001239019">
    <property type="component" value="Unassembled WGS sequence"/>
</dbReference>
<comment type="similarity">
    <text evidence="2">Belongs to the RseB family.</text>
</comment>
<gene>
    <name evidence="8" type="ORF">RBH19_00205</name>
</gene>
<dbReference type="PIRSF" id="PIRSF005427">
    <property type="entry name" value="RseB"/>
    <property type="match status" value="1"/>
</dbReference>
<organism evidence="8 9">
    <name type="scientific">Natronospira bacteriovora</name>
    <dbReference type="NCBI Taxonomy" id="3069753"/>
    <lineage>
        <taxon>Bacteria</taxon>
        <taxon>Pseudomonadati</taxon>
        <taxon>Pseudomonadota</taxon>
        <taxon>Gammaproteobacteria</taxon>
        <taxon>Natronospirales</taxon>
        <taxon>Natronospiraceae</taxon>
        <taxon>Natronospira</taxon>
    </lineage>
</organism>
<dbReference type="PANTHER" id="PTHR38782">
    <property type="match status" value="1"/>
</dbReference>
<proteinExistence type="inferred from homology"/>
<accession>A0ABU0W2Q3</accession>
<evidence type="ECO:0000256" key="3">
    <source>
        <dbReference type="ARBA" id="ARBA00022729"/>
    </source>
</evidence>
<evidence type="ECO:0000256" key="2">
    <source>
        <dbReference type="ARBA" id="ARBA00008150"/>
    </source>
</evidence>
<evidence type="ECO:0000256" key="1">
    <source>
        <dbReference type="ARBA" id="ARBA00004418"/>
    </source>
</evidence>
<dbReference type="Gene3D" id="3.30.200.100">
    <property type="entry name" value="MucB/RseB, C-terminal domain"/>
    <property type="match status" value="1"/>
</dbReference>
<feature type="domain" description="MucB/RseB C-terminal" evidence="7">
    <location>
        <begin position="235"/>
        <end position="326"/>
    </location>
</feature>
<comment type="subcellular location">
    <subcellularLocation>
        <location evidence="1">Periplasm</location>
    </subcellularLocation>
</comment>
<dbReference type="Gene3D" id="2.50.20.10">
    <property type="entry name" value="Lipoprotein localisation LolA/LolB/LppX"/>
    <property type="match status" value="1"/>
</dbReference>
<dbReference type="RefSeq" id="WP_306726781.1">
    <property type="nucleotide sequence ID" value="NZ_JAVDDT010000001.1"/>
</dbReference>
<dbReference type="InterPro" id="IPR038484">
    <property type="entry name" value="MucB/RseB_C_sf"/>
</dbReference>
<keyword evidence="9" id="KW-1185">Reference proteome</keyword>
<protein>
    <submittedName>
        <fullName evidence="8">MucB/RseB C-terminal domain-containing protein</fullName>
    </submittedName>
</protein>
<dbReference type="Pfam" id="PF03888">
    <property type="entry name" value="MucB_RseB"/>
    <property type="match status" value="1"/>
</dbReference>
<dbReference type="PANTHER" id="PTHR38782:SF1">
    <property type="entry name" value="SIGMA-E FACTOR REGULATORY PROTEIN RSEB"/>
    <property type="match status" value="1"/>
</dbReference>
<dbReference type="InterPro" id="IPR033436">
    <property type="entry name" value="MucB/RseB_C"/>
</dbReference>
<evidence type="ECO:0000259" key="7">
    <source>
        <dbReference type="Pfam" id="PF17188"/>
    </source>
</evidence>
<evidence type="ECO:0000256" key="5">
    <source>
        <dbReference type="SAM" id="SignalP"/>
    </source>
</evidence>
<dbReference type="InterPro" id="IPR005588">
    <property type="entry name" value="MucB_RseB"/>
</dbReference>
<evidence type="ECO:0000256" key="4">
    <source>
        <dbReference type="ARBA" id="ARBA00022764"/>
    </source>
</evidence>
<keyword evidence="4" id="KW-0574">Periplasm</keyword>
<reference evidence="8 9" key="1">
    <citation type="submission" date="2023-08" db="EMBL/GenBank/DDBJ databases">
        <title>Whole-genome sequencing of halo(alkali)philic microorganisms from hypersaline lakes.</title>
        <authorList>
            <person name="Sorokin D.Y."/>
            <person name="Abbas B."/>
            <person name="Merkel A.Y."/>
        </authorList>
    </citation>
    <scope>NUCLEOTIDE SEQUENCE [LARGE SCALE GENOMIC DNA]</scope>
    <source>
        <strain evidence="8 9">AB-CW4</strain>
    </source>
</reference>
<dbReference type="CDD" id="cd16327">
    <property type="entry name" value="RseB"/>
    <property type="match status" value="1"/>
</dbReference>
<comment type="caution">
    <text evidence="8">The sequence shown here is derived from an EMBL/GenBank/DDBJ whole genome shotgun (WGS) entry which is preliminary data.</text>
</comment>
<evidence type="ECO:0000313" key="9">
    <source>
        <dbReference type="Proteomes" id="UP001239019"/>
    </source>
</evidence>
<feature type="domain" description="MucB/RseB N-terminal" evidence="6">
    <location>
        <begin position="31"/>
        <end position="207"/>
    </location>
</feature>
<dbReference type="InterPro" id="IPR033434">
    <property type="entry name" value="MucB/RseB_N"/>
</dbReference>
<feature type="signal peptide" evidence="5">
    <location>
        <begin position="1"/>
        <end position="25"/>
    </location>
</feature>
<sequence length="341" mass="37387">MMGDRRLVGACAAGLLWAVATSALASEGASVRDALIGMEEALASHHFQGTFVQIQGDEVETLKVTHRGGDGSSRERLLSLSGSLRELTREGESVRCVHPRDASGEVDLRQSATRFHAHLGQRLRDMDDSHYEFVSLGSDRIAGRESRVVGIRPRDDYRYGFLFWLDTETGIPLRSDMLEPDGGVIQKVLFTEIHFLEELPEDAFKPTLDGDSEGYAVRHATFSGRGEEHKQTALPEWVPAGLPEGFQAVSVREQALRRGGRLHHVVISDGLAQVSVFVEPQREHRRAFEGESRMGTVNASGRVVDGHQLTVVGEAPSATILAISEAFEALPAVIQTEVEQD</sequence>
<dbReference type="Pfam" id="PF17188">
    <property type="entry name" value="MucB_RseB_C"/>
    <property type="match status" value="1"/>
</dbReference>
<evidence type="ECO:0000259" key="6">
    <source>
        <dbReference type="Pfam" id="PF03888"/>
    </source>
</evidence>
<keyword evidence="3 5" id="KW-0732">Signal</keyword>
<name>A0ABU0W2Q3_9GAMM</name>
<evidence type="ECO:0000313" key="8">
    <source>
        <dbReference type="EMBL" id="MDQ2068292.1"/>
    </source>
</evidence>
<dbReference type="EMBL" id="JAVDDT010000001">
    <property type="protein sequence ID" value="MDQ2068292.1"/>
    <property type="molecule type" value="Genomic_DNA"/>
</dbReference>
<feature type="chain" id="PRO_5045919991" evidence="5">
    <location>
        <begin position="26"/>
        <end position="341"/>
    </location>
</feature>